<comment type="cofactor">
    <cofactor evidence="1">
        <name>heme b</name>
        <dbReference type="ChEBI" id="CHEBI:60344"/>
    </cofactor>
</comment>
<dbReference type="PANTHER" id="PTHR23289:SF2">
    <property type="entry name" value="CYTOCHROME C OXIDASE ASSEMBLY PROTEIN COX15 HOMOLOG"/>
    <property type="match status" value="1"/>
</dbReference>
<evidence type="ECO:0000256" key="9">
    <source>
        <dbReference type="ARBA" id="ARBA00023136"/>
    </source>
</evidence>
<feature type="transmembrane region" description="Helical" evidence="12">
    <location>
        <begin position="150"/>
        <end position="169"/>
    </location>
</feature>
<keyword evidence="5 12" id="KW-1133">Transmembrane helix</keyword>
<comment type="catalytic activity">
    <reaction evidence="11">
        <text>Fe(II)-heme o + 2 A + H2O = Fe(II)-heme a + 2 AH2</text>
        <dbReference type="Rhea" id="RHEA:63388"/>
        <dbReference type="ChEBI" id="CHEBI:13193"/>
        <dbReference type="ChEBI" id="CHEBI:15377"/>
        <dbReference type="ChEBI" id="CHEBI:17499"/>
        <dbReference type="ChEBI" id="CHEBI:60530"/>
        <dbReference type="ChEBI" id="CHEBI:61715"/>
        <dbReference type="EC" id="1.17.99.9"/>
    </reaction>
    <physiologicalReaction direction="left-to-right" evidence="11">
        <dbReference type="Rhea" id="RHEA:63389"/>
    </physiologicalReaction>
</comment>
<dbReference type="InterPro" id="IPR024371">
    <property type="entry name" value="AcetylCoA_trans_1-like"/>
</dbReference>
<dbReference type="GO" id="GO:0008521">
    <property type="term" value="F:acetyl-CoA transmembrane transporter activity"/>
    <property type="evidence" value="ECO:0007669"/>
    <property type="project" value="InterPro"/>
</dbReference>
<dbReference type="GO" id="GO:0035348">
    <property type="term" value="P:acetyl-CoA transmembrane transport"/>
    <property type="evidence" value="ECO:0007669"/>
    <property type="project" value="InterPro"/>
</dbReference>
<name>A0A915E1T2_9BILA</name>
<keyword evidence="13" id="KW-1185">Reference proteome</keyword>
<feature type="transmembrane region" description="Helical" evidence="12">
    <location>
        <begin position="256"/>
        <end position="275"/>
    </location>
</feature>
<evidence type="ECO:0000256" key="10">
    <source>
        <dbReference type="ARBA" id="ARBA00044501"/>
    </source>
</evidence>
<evidence type="ECO:0000256" key="4">
    <source>
        <dbReference type="ARBA" id="ARBA00022723"/>
    </source>
</evidence>
<feature type="transmembrane region" description="Helical" evidence="12">
    <location>
        <begin position="5"/>
        <end position="23"/>
    </location>
</feature>
<comment type="pathway">
    <text evidence="10">Porphyrin-containing compound metabolism; heme A biosynthesis; heme A from heme O: step 1/1.</text>
</comment>
<dbReference type="InterPro" id="IPR003780">
    <property type="entry name" value="COX15/CtaA_fam"/>
</dbReference>
<keyword evidence="4" id="KW-0479">Metal-binding</keyword>
<keyword evidence="6" id="KW-0560">Oxidoreductase</keyword>
<evidence type="ECO:0000256" key="6">
    <source>
        <dbReference type="ARBA" id="ARBA00023002"/>
    </source>
</evidence>
<evidence type="ECO:0000256" key="7">
    <source>
        <dbReference type="ARBA" id="ARBA00023004"/>
    </source>
</evidence>
<dbReference type="GO" id="GO:0046872">
    <property type="term" value="F:metal ion binding"/>
    <property type="evidence" value="ECO:0007669"/>
    <property type="project" value="UniProtKB-KW"/>
</dbReference>
<reference evidence="14" key="1">
    <citation type="submission" date="2022-11" db="UniProtKB">
        <authorList>
            <consortium name="WormBaseParasite"/>
        </authorList>
    </citation>
    <scope>IDENTIFICATION</scope>
</reference>
<keyword evidence="3 12" id="KW-0812">Transmembrane</keyword>
<dbReference type="Pfam" id="PF13000">
    <property type="entry name" value="Acatn"/>
    <property type="match status" value="1"/>
</dbReference>
<evidence type="ECO:0000256" key="11">
    <source>
        <dbReference type="ARBA" id="ARBA00048044"/>
    </source>
</evidence>
<dbReference type="GO" id="GO:0016653">
    <property type="term" value="F:oxidoreductase activity, acting on NAD(P)H, heme protein as acceptor"/>
    <property type="evidence" value="ECO:0007669"/>
    <property type="project" value="TreeGrafter"/>
</dbReference>
<keyword evidence="7" id="KW-0408">Iron</keyword>
<evidence type="ECO:0000256" key="2">
    <source>
        <dbReference type="ARBA" id="ARBA00004141"/>
    </source>
</evidence>
<feature type="transmembrane region" description="Helical" evidence="12">
    <location>
        <begin position="43"/>
        <end position="61"/>
    </location>
</feature>
<feature type="transmembrane region" description="Helical" evidence="12">
    <location>
        <begin position="207"/>
        <end position="224"/>
    </location>
</feature>
<evidence type="ECO:0000256" key="1">
    <source>
        <dbReference type="ARBA" id="ARBA00001970"/>
    </source>
</evidence>
<accession>A0A915E1T2</accession>
<dbReference type="GO" id="GO:0006784">
    <property type="term" value="P:heme A biosynthetic process"/>
    <property type="evidence" value="ECO:0007669"/>
    <property type="project" value="InterPro"/>
</dbReference>
<evidence type="ECO:0000256" key="3">
    <source>
        <dbReference type="ARBA" id="ARBA00022692"/>
    </source>
</evidence>
<feature type="transmembrane region" description="Helical" evidence="12">
    <location>
        <begin position="181"/>
        <end position="201"/>
    </location>
</feature>
<evidence type="ECO:0000313" key="14">
    <source>
        <dbReference type="WBParaSite" id="jg25562"/>
    </source>
</evidence>
<keyword evidence="9 12" id="KW-0472">Membrane</keyword>
<sequence length="377" mass="41875">MTIRMLVAGSLIVSQGLLVWWMVKSGLDPSTNSNADILRVSQYRLAAHLAMAFALYTLFFSNGLSNVVKPHDNSEIKGIGRLRGMTHANKLLVFSTVVMGDFVAGLDAGCVYNSWPKYGGRWMPDNLMTKYPSVGTFFKNLVMVQFMLRNLLPCIISILIGVILGSYFFKNGFIWCNKAQAGLLLLSALAGVLLGAFYNAFANRRFVFFWGWLFLVTTTIVLIFKREVDHSVVGQDKAEDDPEEEDELTLGVVDTYAILGKILCLKPMLLMIAFAATDGMTDLKLIAAGITADKIASRSIFLTPLQIILPWLLSKQTAGPKPLNVFLWAYPYRIVMGLVFAVLVYWTPSFREDNGGWFFGSIYSGVVHGWSTETILA</sequence>
<dbReference type="GO" id="GO:0005743">
    <property type="term" value="C:mitochondrial inner membrane"/>
    <property type="evidence" value="ECO:0007669"/>
    <property type="project" value="TreeGrafter"/>
</dbReference>
<dbReference type="GO" id="GO:0120547">
    <property type="term" value="F:heme A synthase activity"/>
    <property type="evidence" value="ECO:0007669"/>
    <property type="project" value="UniProtKB-EC"/>
</dbReference>
<proteinExistence type="predicted"/>
<feature type="transmembrane region" description="Helical" evidence="12">
    <location>
        <begin position="325"/>
        <end position="346"/>
    </location>
</feature>
<protein>
    <submittedName>
        <fullName evidence="14">Uncharacterized protein</fullName>
    </submittedName>
</protein>
<dbReference type="PANTHER" id="PTHR23289">
    <property type="entry name" value="CYTOCHROME C OXIDASE ASSEMBLY PROTEIN COX15"/>
    <property type="match status" value="1"/>
</dbReference>
<dbReference type="WBParaSite" id="jg25562">
    <property type="protein sequence ID" value="jg25562"/>
    <property type="gene ID" value="jg25562"/>
</dbReference>
<dbReference type="AlphaFoldDB" id="A0A915E1T2"/>
<organism evidence="13 14">
    <name type="scientific">Ditylenchus dipsaci</name>
    <dbReference type="NCBI Taxonomy" id="166011"/>
    <lineage>
        <taxon>Eukaryota</taxon>
        <taxon>Metazoa</taxon>
        <taxon>Ecdysozoa</taxon>
        <taxon>Nematoda</taxon>
        <taxon>Chromadorea</taxon>
        <taxon>Rhabditida</taxon>
        <taxon>Tylenchina</taxon>
        <taxon>Tylenchomorpha</taxon>
        <taxon>Sphaerularioidea</taxon>
        <taxon>Anguinidae</taxon>
        <taxon>Anguininae</taxon>
        <taxon>Ditylenchus</taxon>
    </lineage>
</organism>
<evidence type="ECO:0000256" key="5">
    <source>
        <dbReference type="ARBA" id="ARBA00022989"/>
    </source>
</evidence>
<dbReference type="Pfam" id="PF02628">
    <property type="entry name" value="COX15-CtaA"/>
    <property type="match status" value="1"/>
</dbReference>
<dbReference type="InterPro" id="IPR023754">
    <property type="entry name" value="HemeA_Synthase_type2"/>
</dbReference>
<dbReference type="Proteomes" id="UP000887574">
    <property type="component" value="Unplaced"/>
</dbReference>
<evidence type="ECO:0000256" key="8">
    <source>
        <dbReference type="ARBA" id="ARBA00023133"/>
    </source>
</evidence>
<evidence type="ECO:0000256" key="12">
    <source>
        <dbReference type="SAM" id="Phobius"/>
    </source>
</evidence>
<comment type="subcellular location">
    <subcellularLocation>
        <location evidence="2">Membrane</location>
        <topology evidence="2">Multi-pass membrane protein</topology>
    </subcellularLocation>
</comment>
<evidence type="ECO:0000313" key="13">
    <source>
        <dbReference type="Proteomes" id="UP000887574"/>
    </source>
</evidence>
<keyword evidence="8" id="KW-0350">Heme biosynthesis</keyword>